<feature type="domain" description="ABC transmembrane type-1" evidence="9">
    <location>
        <begin position="14"/>
        <end position="221"/>
    </location>
</feature>
<keyword evidence="7 8" id="KW-0472">Membrane</keyword>
<comment type="subcellular location">
    <subcellularLocation>
        <location evidence="1">Cell inner membrane</location>
        <topology evidence="1">Multi-pass membrane protein</topology>
    </subcellularLocation>
    <subcellularLocation>
        <location evidence="8">Cell membrane</location>
        <topology evidence="8">Multi-pass membrane protein</topology>
    </subcellularLocation>
</comment>
<evidence type="ECO:0000256" key="6">
    <source>
        <dbReference type="ARBA" id="ARBA00022989"/>
    </source>
</evidence>
<dbReference type="InterPro" id="IPR035906">
    <property type="entry name" value="MetI-like_sf"/>
</dbReference>
<keyword evidence="11" id="KW-1185">Reference proteome</keyword>
<dbReference type="GO" id="GO:0055085">
    <property type="term" value="P:transmembrane transport"/>
    <property type="evidence" value="ECO:0007669"/>
    <property type="project" value="InterPro"/>
</dbReference>
<feature type="transmembrane region" description="Helical" evidence="8">
    <location>
        <begin position="426"/>
        <end position="448"/>
    </location>
</feature>
<feature type="transmembrane region" description="Helical" evidence="8">
    <location>
        <begin position="13"/>
        <end position="37"/>
    </location>
</feature>
<keyword evidence="6 8" id="KW-1133">Transmembrane helix</keyword>
<reference evidence="10 11" key="1">
    <citation type="submission" date="2017-02" db="EMBL/GenBank/DDBJ databases">
        <authorList>
            <person name="Peterson S.W."/>
        </authorList>
    </citation>
    <scope>NUCLEOTIDE SEQUENCE [LARGE SCALE GENOMIC DNA]</scope>
    <source>
        <strain evidence="10 11">ATCC BAA-909</strain>
    </source>
</reference>
<feature type="transmembrane region" description="Helical" evidence="8">
    <location>
        <begin position="303"/>
        <end position="327"/>
    </location>
</feature>
<dbReference type="AlphaFoldDB" id="A0A1T4PTY5"/>
<evidence type="ECO:0000256" key="1">
    <source>
        <dbReference type="ARBA" id="ARBA00004429"/>
    </source>
</evidence>
<evidence type="ECO:0000256" key="2">
    <source>
        <dbReference type="ARBA" id="ARBA00022448"/>
    </source>
</evidence>
<evidence type="ECO:0000256" key="8">
    <source>
        <dbReference type="RuleBase" id="RU363032"/>
    </source>
</evidence>
<dbReference type="PANTHER" id="PTHR43357">
    <property type="entry name" value="INNER MEMBRANE ABC TRANSPORTER PERMEASE PROTEIN YDCV"/>
    <property type="match status" value="1"/>
</dbReference>
<evidence type="ECO:0000313" key="10">
    <source>
        <dbReference type="EMBL" id="SJZ94687.1"/>
    </source>
</evidence>
<evidence type="ECO:0000256" key="4">
    <source>
        <dbReference type="ARBA" id="ARBA00022519"/>
    </source>
</evidence>
<evidence type="ECO:0000256" key="5">
    <source>
        <dbReference type="ARBA" id="ARBA00022692"/>
    </source>
</evidence>
<name>A0A1T4PTY5_9SPIR</name>
<dbReference type="GeneID" id="303367939"/>
<feature type="transmembrane region" description="Helical" evidence="8">
    <location>
        <begin position="198"/>
        <end position="224"/>
    </location>
</feature>
<feature type="domain" description="ABC transmembrane type-1" evidence="9">
    <location>
        <begin position="300"/>
        <end position="489"/>
    </location>
</feature>
<dbReference type="SUPFAM" id="SSF161098">
    <property type="entry name" value="MetI-like"/>
    <property type="match status" value="2"/>
</dbReference>
<evidence type="ECO:0000259" key="9">
    <source>
        <dbReference type="PROSITE" id="PS50928"/>
    </source>
</evidence>
<comment type="similarity">
    <text evidence="8">Belongs to the binding-protein-dependent transport system permease family.</text>
</comment>
<accession>A0A1T4PTY5</accession>
<keyword evidence="2 8" id="KW-0813">Transport</keyword>
<dbReference type="OrthoDB" id="9776648at2"/>
<dbReference type="GO" id="GO:0005886">
    <property type="term" value="C:plasma membrane"/>
    <property type="evidence" value="ECO:0007669"/>
    <property type="project" value="UniProtKB-SubCell"/>
</dbReference>
<organism evidence="10 11">
    <name type="scientific">Treponema berlinense</name>
    <dbReference type="NCBI Taxonomy" id="225004"/>
    <lineage>
        <taxon>Bacteria</taxon>
        <taxon>Pseudomonadati</taxon>
        <taxon>Spirochaetota</taxon>
        <taxon>Spirochaetia</taxon>
        <taxon>Spirochaetales</taxon>
        <taxon>Treponemataceae</taxon>
        <taxon>Treponema</taxon>
    </lineage>
</organism>
<dbReference type="InterPro" id="IPR000515">
    <property type="entry name" value="MetI-like"/>
</dbReference>
<gene>
    <name evidence="10" type="ORF">SAMN02745152_01708</name>
</gene>
<feature type="transmembrane region" description="Helical" evidence="8">
    <location>
        <begin position="153"/>
        <end position="178"/>
    </location>
</feature>
<protein>
    <submittedName>
        <fullName evidence="10">Thiamine transport system permease protein</fullName>
    </submittedName>
</protein>
<proteinExistence type="inferred from homology"/>
<dbReference type="PROSITE" id="PS50928">
    <property type="entry name" value="ABC_TM1"/>
    <property type="match status" value="2"/>
</dbReference>
<dbReference type="Pfam" id="PF00528">
    <property type="entry name" value="BPD_transp_1"/>
    <property type="match status" value="1"/>
</dbReference>
<dbReference type="EMBL" id="FUXC01000010">
    <property type="protein sequence ID" value="SJZ94687.1"/>
    <property type="molecule type" value="Genomic_DNA"/>
</dbReference>
<feature type="transmembrane region" description="Helical" evidence="8">
    <location>
        <begin position="468"/>
        <end position="489"/>
    </location>
</feature>
<feature type="transmembrane region" description="Helical" evidence="8">
    <location>
        <begin position="95"/>
        <end position="116"/>
    </location>
</feature>
<dbReference type="Gene3D" id="1.10.3720.10">
    <property type="entry name" value="MetI-like"/>
    <property type="match status" value="2"/>
</dbReference>
<dbReference type="CDD" id="cd06261">
    <property type="entry name" value="TM_PBP2"/>
    <property type="match status" value="2"/>
</dbReference>
<feature type="transmembrane region" description="Helical" evidence="8">
    <location>
        <begin position="339"/>
        <end position="363"/>
    </location>
</feature>
<dbReference type="PANTHER" id="PTHR43357:SF4">
    <property type="entry name" value="INNER MEMBRANE ABC TRANSPORTER PERMEASE PROTEIN YDCV"/>
    <property type="match status" value="1"/>
</dbReference>
<sequence>MNAVLSANVFFRIAGFSVFQALLSTFTALLIGLPAAFFCGRRKFFLKNFLLSLSSVPFCIPSLLVALGYVSFFGMNGTLNSFLMFIFGKDKPPVTFLYSFLGIIICHGFYNFPLVMSTVSSAWERLSRAESDAAMLLGAGNFKIFRSITIFQLLPSIISACIPVFLYCFFSFMIVLLFGSVGTTTLEVEIYQQAKVNLNFGAALKLGFLETTIALFLVTIYTFIEQKSKGLKGIFFNGESLEKTKICGFEKIFTSILFFLIFLFFICPLFSIFYNGLSSKRLDSNFTFYNFIHLFNSQSFWNAFLWTFITALLSGFLCAAIAFFYAAVLKIFDPTGRFFIFRIIPIAPMAISSVVVGVLITILVRKGNFLILVFAQSLLNWPVAFRQIYAELEKLPRTTVEASSILSRSPFDTVFRIFIPVSRRSFFRATAFCFALSAGDATLPLVLAIPRFNTLALYTYRLAGRYKFNEACASGVILGILCAVIFSLGKLASSRKFKKQEGSENGIL</sequence>
<dbReference type="STRING" id="225004.SAMN02745152_01708"/>
<keyword evidence="3" id="KW-1003">Cell membrane</keyword>
<keyword evidence="5 8" id="KW-0812">Transmembrane</keyword>
<dbReference type="Proteomes" id="UP000190395">
    <property type="component" value="Unassembled WGS sequence"/>
</dbReference>
<evidence type="ECO:0000256" key="3">
    <source>
        <dbReference type="ARBA" id="ARBA00022475"/>
    </source>
</evidence>
<evidence type="ECO:0000313" key="11">
    <source>
        <dbReference type="Proteomes" id="UP000190395"/>
    </source>
</evidence>
<keyword evidence="4" id="KW-0997">Cell inner membrane</keyword>
<evidence type="ECO:0000256" key="7">
    <source>
        <dbReference type="ARBA" id="ARBA00023136"/>
    </source>
</evidence>
<feature type="transmembrane region" description="Helical" evidence="8">
    <location>
        <begin position="49"/>
        <end position="75"/>
    </location>
</feature>
<dbReference type="RefSeq" id="WP_078931438.1">
    <property type="nucleotide sequence ID" value="NZ_FUXC01000010.1"/>
</dbReference>
<feature type="transmembrane region" description="Helical" evidence="8">
    <location>
        <begin position="252"/>
        <end position="274"/>
    </location>
</feature>